<sequence length="135" mass="15215">MPEVNQKAIKDILSYMRHFASGMLTTSGRFYPCAVRYRGGQIEPIDALDQHSGTLIEYFQHQCSQMVETDDVEATALAVDVWLDEGHDQDGLQLTIWSKNLPSVELLMSWRRGENGIEYGKIKVLSSDSSKHGQP</sequence>
<evidence type="ECO:0000313" key="2">
    <source>
        <dbReference type="Proteomes" id="UP000388235"/>
    </source>
</evidence>
<dbReference type="RefSeq" id="WP_153714713.1">
    <property type="nucleotide sequence ID" value="NZ_CP045871.1"/>
</dbReference>
<proteinExistence type="predicted"/>
<accession>A0A5Q2QH96</accession>
<dbReference type="Proteomes" id="UP000388235">
    <property type="component" value="Chromosome"/>
</dbReference>
<dbReference type="AlphaFoldDB" id="A0A5Q2QH96"/>
<name>A0A5Q2QH96_9GAMM</name>
<reference evidence="1 2" key="1">
    <citation type="submission" date="2019-11" db="EMBL/GenBank/DDBJ databases">
        <authorList>
            <person name="Khan S.A."/>
            <person name="Jeon C.O."/>
            <person name="Chun B.H."/>
        </authorList>
    </citation>
    <scope>NUCLEOTIDE SEQUENCE [LARGE SCALE GENOMIC DNA]</scope>
    <source>
        <strain evidence="1 2">IMCC 1097</strain>
    </source>
</reference>
<gene>
    <name evidence="1" type="ORF">GH975_11800</name>
</gene>
<dbReference type="EMBL" id="CP045871">
    <property type="protein sequence ID" value="QGG81210.1"/>
    <property type="molecule type" value="Genomic_DNA"/>
</dbReference>
<protein>
    <submittedName>
        <fullName evidence="1">Uncharacterized protein</fullName>
    </submittedName>
</protein>
<organism evidence="1 2">
    <name type="scientific">Litorivicinus lipolyticus</name>
    <dbReference type="NCBI Taxonomy" id="418701"/>
    <lineage>
        <taxon>Bacteria</taxon>
        <taxon>Pseudomonadati</taxon>
        <taxon>Pseudomonadota</taxon>
        <taxon>Gammaproteobacteria</taxon>
        <taxon>Oceanospirillales</taxon>
        <taxon>Litorivicinaceae</taxon>
        <taxon>Litorivicinus</taxon>
    </lineage>
</organism>
<evidence type="ECO:0000313" key="1">
    <source>
        <dbReference type="EMBL" id="QGG81210.1"/>
    </source>
</evidence>
<dbReference type="KEGG" id="llp:GH975_11800"/>
<keyword evidence="2" id="KW-1185">Reference proteome</keyword>